<dbReference type="AlphaFoldDB" id="A0A183UDT0"/>
<organism evidence="2 3">
    <name type="scientific">Toxocara canis</name>
    <name type="common">Canine roundworm</name>
    <dbReference type="NCBI Taxonomy" id="6265"/>
    <lineage>
        <taxon>Eukaryota</taxon>
        <taxon>Metazoa</taxon>
        <taxon>Ecdysozoa</taxon>
        <taxon>Nematoda</taxon>
        <taxon>Chromadorea</taxon>
        <taxon>Rhabditida</taxon>
        <taxon>Spirurina</taxon>
        <taxon>Ascaridomorpha</taxon>
        <taxon>Ascaridoidea</taxon>
        <taxon>Toxocaridae</taxon>
        <taxon>Toxocara</taxon>
    </lineage>
</organism>
<dbReference type="EMBL" id="UYWY01019529">
    <property type="protein sequence ID" value="VDM37971.1"/>
    <property type="molecule type" value="Genomic_DNA"/>
</dbReference>
<reference evidence="1 2" key="2">
    <citation type="submission" date="2018-11" db="EMBL/GenBank/DDBJ databases">
        <authorList>
            <consortium name="Pathogen Informatics"/>
        </authorList>
    </citation>
    <scope>NUCLEOTIDE SEQUENCE [LARGE SCALE GENOMIC DNA]</scope>
</reference>
<proteinExistence type="predicted"/>
<keyword evidence="2" id="KW-1185">Reference proteome</keyword>
<evidence type="ECO:0000313" key="1">
    <source>
        <dbReference type="EMBL" id="VDM37971.1"/>
    </source>
</evidence>
<evidence type="ECO:0000313" key="3">
    <source>
        <dbReference type="WBParaSite" id="TCNE_0000665001-mRNA-1"/>
    </source>
</evidence>
<dbReference type="Proteomes" id="UP000050794">
    <property type="component" value="Unassembled WGS sequence"/>
</dbReference>
<reference evidence="3" key="1">
    <citation type="submission" date="2016-06" db="UniProtKB">
        <authorList>
            <consortium name="WormBaseParasite"/>
        </authorList>
    </citation>
    <scope>IDENTIFICATION</scope>
</reference>
<gene>
    <name evidence="1" type="ORF">TCNE_LOCUS6650</name>
</gene>
<name>A0A183UDT0_TOXCA</name>
<dbReference type="WBParaSite" id="TCNE_0000665001-mRNA-1">
    <property type="protein sequence ID" value="TCNE_0000665001-mRNA-1"/>
    <property type="gene ID" value="TCNE_0000665001"/>
</dbReference>
<sequence length="50" mass="5874">MQEKQNLDQAKKIDFFLKILTSSNFNLKDLSLLNENPCLLRYVHWLGCSC</sequence>
<evidence type="ECO:0000313" key="2">
    <source>
        <dbReference type="Proteomes" id="UP000050794"/>
    </source>
</evidence>
<accession>A0A183UDT0</accession>
<protein>
    <submittedName>
        <fullName evidence="1 3">Uncharacterized protein</fullName>
    </submittedName>
</protein>